<comment type="caution">
    <text evidence="1">The sequence shown here is derived from an EMBL/GenBank/DDBJ whole genome shotgun (WGS) entry which is preliminary data.</text>
</comment>
<protein>
    <submittedName>
        <fullName evidence="1">Quercetin dioxygenase-like cupin family protein</fullName>
    </submittedName>
</protein>
<dbReference type="EMBL" id="JAVIZN010000002">
    <property type="protein sequence ID" value="MDR6207002.1"/>
    <property type="molecule type" value="Genomic_DNA"/>
</dbReference>
<organism evidence="1 2">
    <name type="scientific">Paraburkholderia graminis</name>
    <dbReference type="NCBI Taxonomy" id="60548"/>
    <lineage>
        <taxon>Bacteria</taxon>
        <taxon>Pseudomonadati</taxon>
        <taxon>Pseudomonadota</taxon>
        <taxon>Betaproteobacteria</taxon>
        <taxon>Burkholderiales</taxon>
        <taxon>Burkholderiaceae</taxon>
        <taxon>Paraburkholderia</taxon>
    </lineage>
</organism>
<dbReference type="InterPro" id="IPR011051">
    <property type="entry name" value="RmlC_Cupin_sf"/>
</dbReference>
<evidence type="ECO:0000313" key="1">
    <source>
        <dbReference type="EMBL" id="MDR6207002.1"/>
    </source>
</evidence>
<sequence>MHRSTDFSPATETTLESVPGLSVSTHTLATSHVTSWRSHSNATVVVLCLRGRLRIDIDRPMFAADLAPGEMYTFPPNLTYRLGAMSVDAAFLVVRSGVPWDLQEGSVAHVDREPFLRDAPAIAPVAFDDTVDANFGAYTAGYTRVDVLARTDRLRCLILGLGEKRCVPWHSHSEIDDTFFCIEGPMRVETRDPDATYVLMPGDTCRAIAGQPHFVSGAYGNPCLFLVVQGTGQYNYVPFETAQLGQPVQ</sequence>
<dbReference type="AlphaFoldDB" id="A0ABD5CP44"/>
<dbReference type="RefSeq" id="WP_307253973.1">
    <property type="nucleotide sequence ID" value="NZ_ATXV01000007.1"/>
</dbReference>
<dbReference type="Proteomes" id="UP001245184">
    <property type="component" value="Unassembled WGS sequence"/>
</dbReference>
<proteinExistence type="predicted"/>
<evidence type="ECO:0000313" key="2">
    <source>
        <dbReference type="Proteomes" id="UP001245184"/>
    </source>
</evidence>
<dbReference type="Gene3D" id="2.60.120.10">
    <property type="entry name" value="Jelly Rolls"/>
    <property type="match status" value="2"/>
</dbReference>
<name>A0ABD5CP44_9BURK</name>
<gene>
    <name evidence="1" type="ORF">QF025_005722</name>
</gene>
<accession>A0ABD5CP44</accession>
<reference evidence="1 2" key="1">
    <citation type="submission" date="2023-08" db="EMBL/GenBank/DDBJ databases">
        <title>Genome sequencing of plant associated microbes to promote plant fitness in Sorghum bicolor and Oryza sativa.</title>
        <authorList>
            <person name="Coleman-Derr D."/>
        </authorList>
    </citation>
    <scope>NUCLEOTIDE SEQUENCE [LARGE SCALE GENOMIC DNA]</scope>
    <source>
        <strain evidence="1 2">SLBN-33</strain>
    </source>
</reference>
<dbReference type="InterPro" id="IPR014710">
    <property type="entry name" value="RmlC-like_jellyroll"/>
</dbReference>
<dbReference type="SUPFAM" id="SSF51182">
    <property type="entry name" value="RmlC-like cupins"/>
    <property type="match status" value="2"/>
</dbReference>